<proteinExistence type="predicted"/>
<name>A0A0X1KU91_9THEM</name>
<dbReference type="EMBL" id="CP007141">
    <property type="protein sequence ID" value="AJC74870.1"/>
    <property type="molecule type" value="Genomic_DNA"/>
</dbReference>
<evidence type="ECO:0000313" key="2">
    <source>
        <dbReference type="Proteomes" id="UP000077469"/>
    </source>
</evidence>
<dbReference type="PaxDb" id="1123384-AJ81_08695"/>
<dbReference type="STRING" id="1123384.AJ81_08695"/>
<organism evidence="1 2">
    <name type="scientific">Pseudothermotoga hypogea DSM 11164 = NBRC 106472</name>
    <dbReference type="NCBI Taxonomy" id="1123384"/>
    <lineage>
        <taxon>Bacteria</taxon>
        <taxon>Thermotogati</taxon>
        <taxon>Thermotogota</taxon>
        <taxon>Thermotogae</taxon>
        <taxon>Thermotogales</taxon>
        <taxon>Thermotogaceae</taxon>
        <taxon>Pseudothermotoga</taxon>
    </lineage>
</organism>
<gene>
    <name evidence="1" type="ORF">AJ81_08695</name>
</gene>
<keyword evidence="2" id="KW-1185">Reference proteome</keyword>
<reference evidence="1 2" key="1">
    <citation type="submission" date="2014-01" db="EMBL/GenBank/DDBJ databases">
        <title>Genome sequencing of Thermotog hypogea.</title>
        <authorList>
            <person name="Zhang X."/>
            <person name="Alvare G."/>
            <person name="Fristensky B."/>
            <person name="Chen L."/>
            <person name="Suen T."/>
            <person name="Chen Q."/>
            <person name="Ma K."/>
        </authorList>
    </citation>
    <scope>NUCLEOTIDE SEQUENCE [LARGE SCALE GENOMIC DNA]</scope>
    <source>
        <strain evidence="1 2">DSM 11164</strain>
    </source>
</reference>
<accession>A0A0X1KU91</accession>
<dbReference type="KEGG" id="phy:AJ81_08695"/>
<dbReference type="Proteomes" id="UP000077469">
    <property type="component" value="Chromosome"/>
</dbReference>
<protein>
    <submittedName>
        <fullName evidence="1">Uncharacterized protein</fullName>
    </submittedName>
</protein>
<dbReference type="AlphaFoldDB" id="A0A0X1KU91"/>
<sequence>MESVLISRWLVDYPEESKRKMRLYKVKSDLLELSEAHLKAVRRYLVDVFALPL</sequence>
<evidence type="ECO:0000313" key="1">
    <source>
        <dbReference type="EMBL" id="AJC74870.1"/>
    </source>
</evidence>
<dbReference type="PATRIC" id="fig|1123384.7.peg.1742"/>